<dbReference type="EMBL" id="JARPOI010000003">
    <property type="protein sequence ID" value="KAJ9185693.1"/>
    <property type="molecule type" value="Genomic_DNA"/>
</dbReference>
<evidence type="ECO:0000313" key="7">
    <source>
        <dbReference type="Proteomes" id="UP001174677"/>
    </source>
</evidence>
<gene>
    <name evidence="6" type="ORF">P3X46_005291</name>
</gene>
<accession>A0ABQ9N2Z7</accession>
<dbReference type="Proteomes" id="UP001174677">
    <property type="component" value="Chromosome 3"/>
</dbReference>
<keyword evidence="2" id="KW-0342">GTP-binding</keyword>
<dbReference type="PRINTS" id="PR00195">
    <property type="entry name" value="DYNAMIN"/>
</dbReference>
<sequence length="625" mass="69759">MGGGNAKGSEIVNVSTYMPLVSSFNDRIRPLLDAVDKLRHLRVIDEGIQLPTIVVVGDQSSGKSSVLESLAGINLPRGQGICTRVPLVMRLQNNPSPKPELSLEFNGNTVSTDEDHVSDAINDATAVIAGNGKGISNTPLTLLVKKNDVPDLTMVDLPGITRVPVHGQPDNIYEQIAGIIMEYIIPEESIILNVLSATVDFTTCESIRMSQKVDKTGERTLAVVTKADKSPEGLLEKVTADDVNIGLGYVCVRNRIGDESYEEARMEEAKLFGTHPLLSKIDKSTVGIPVLARKLTQIQATIISRCLPDIVRQFDDKLNANISELNKMPKIMASVSEAMTAFMRIIGLVEMLNQYSITLNSCPESDPTRDFLMEEIQVLEEAQGIKLPNFLGHNAFQTILWRKVEGISKMPVRFLEQVWHYIEGVVISVLTHHSSNYHQLQCSTKQAGYNIIARMKEQSTNWILEIVQMEKLTDYYTCTPEYLKEWNKLMAQKHKFFAEISKSGTCKTNVEGVGEVAFADLRKHQLVLDQAFDLKMRMVAYWKIVLLRLVDCTALHLQHSINNLVNKEMEAEIVNELMVSHGGEIERMLEESPAVSGKREKLEMSIKKLKESKDVLSKILDKNDS</sequence>
<dbReference type="PANTHER" id="PTHR11566:SF173">
    <property type="entry name" value="DYNAMIN-RELATED PROTEIN 4C"/>
    <property type="match status" value="1"/>
</dbReference>
<dbReference type="Pfam" id="PF02212">
    <property type="entry name" value="GED"/>
    <property type="match status" value="1"/>
</dbReference>
<name>A0ABQ9N2Z7_HEVBR</name>
<dbReference type="InterPro" id="IPR000375">
    <property type="entry name" value="Dynamin_stalk"/>
</dbReference>
<keyword evidence="1" id="KW-0547">Nucleotide-binding</keyword>
<dbReference type="CDD" id="cd08771">
    <property type="entry name" value="DLP_1"/>
    <property type="match status" value="1"/>
</dbReference>
<evidence type="ECO:0000259" key="5">
    <source>
        <dbReference type="PROSITE" id="PS51718"/>
    </source>
</evidence>
<dbReference type="InterPro" id="IPR001401">
    <property type="entry name" value="Dynamin_GTPase"/>
</dbReference>
<dbReference type="PROSITE" id="PS51718">
    <property type="entry name" value="G_DYNAMIN_2"/>
    <property type="match status" value="1"/>
</dbReference>
<dbReference type="SMART" id="SM00302">
    <property type="entry name" value="GED"/>
    <property type="match status" value="1"/>
</dbReference>
<dbReference type="InterPro" id="IPR022812">
    <property type="entry name" value="Dynamin"/>
</dbReference>
<dbReference type="SMART" id="SM00053">
    <property type="entry name" value="DYNc"/>
    <property type="match status" value="1"/>
</dbReference>
<dbReference type="Pfam" id="PF00350">
    <property type="entry name" value="Dynamin_N"/>
    <property type="match status" value="1"/>
</dbReference>
<keyword evidence="3" id="KW-0505">Motor protein</keyword>
<dbReference type="InterPro" id="IPR045063">
    <property type="entry name" value="Dynamin_N"/>
</dbReference>
<dbReference type="InterPro" id="IPR020850">
    <property type="entry name" value="GED_dom"/>
</dbReference>
<dbReference type="Gene3D" id="3.40.50.300">
    <property type="entry name" value="P-loop containing nucleotide triphosphate hydrolases"/>
    <property type="match status" value="1"/>
</dbReference>
<evidence type="ECO:0000256" key="1">
    <source>
        <dbReference type="ARBA" id="ARBA00022741"/>
    </source>
</evidence>
<dbReference type="Gene3D" id="1.20.120.1240">
    <property type="entry name" value="Dynamin, middle domain"/>
    <property type="match status" value="1"/>
</dbReference>
<comment type="caution">
    <text evidence="6">The sequence shown here is derived from an EMBL/GenBank/DDBJ whole genome shotgun (WGS) entry which is preliminary data.</text>
</comment>
<dbReference type="InterPro" id="IPR003130">
    <property type="entry name" value="GED"/>
</dbReference>
<dbReference type="Pfam" id="PF01031">
    <property type="entry name" value="Dynamin_M"/>
    <property type="match status" value="2"/>
</dbReference>
<protein>
    <recommendedName>
        <fullName evidence="8">Dynamin-type G domain-containing protein</fullName>
    </recommendedName>
</protein>
<evidence type="ECO:0000256" key="3">
    <source>
        <dbReference type="ARBA" id="ARBA00023175"/>
    </source>
</evidence>
<evidence type="ECO:0008006" key="8">
    <source>
        <dbReference type="Google" id="ProtNLM"/>
    </source>
</evidence>
<proteinExistence type="predicted"/>
<organism evidence="6 7">
    <name type="scientific">Hevea brasiliensis</name>
    <name type="common">Para rubber tree</name>
    <name type="synonym">Siphonia brasiliensis</name>
    <dbReference type="NCBI Taxonomy" id="3981"/>
    <lineage>
        <taxon>Eukaryota</taxon>
        <taxon>Viridiplantae</taxon>
        <taxon>Streptophyta</taxon>
        <taxon>Embryophyta</taxon>
        <taxon>Tracheophyta</taxon>
        <taxon>Spermatophyta</taxon>
        <taxon>Magnoliopsida</taxon>
        <taxon>eudicotyledons</taxon>
        <taxon>Gunneridae</taxon>
        <taxon>Pentapetalae</taxon>
        <taxon>rosids</taxon>
        <taxon>fabids</taxon>
        <taxon>Malpighiales</taxon>
        <taxon>Euphorbiaceae</taxon>
        <taxon>Crotonoideae</taxon>
        <taxon>Micrandreae</taxon>
        <taxon>Hevea</taxon>
    </lineage>
</organism>
<evidence type="ECO:0000313" key="6">
    <source>
        <dbReference type="EMBL" id="KAJ9185693.1"/>
    </source>
</evidence>
<feature type="domain" description="GED" evidence="4">
    <location>
        <begin position="531"/>
        <end position="624"/>
    </location>
</feature>
<dbReference type="InterPro" id="IPR027417">
    <property type="entry name" value="P-loop_NTPase"/>
</dbReference>
<dbReference type="PROSITE" id="PS51388">
    <property type="entry name" value="GED"/>
    <property type="match status" value="1"/>
</dbReference>
<evidence type="ECO:0000259" key="4">
    <source>
        <dbReference type="PROSITE" id="PS51388"/>
    </source>
</evidence>
<keyword evidence="7" id="KW-1185">Reference proteome</keyword>
<reference evidence="6" key="1">
    <citation type="journal article" date="2023" name="Plant Biotechnol. J.">
        <title>Chromosome-level wild Hevea brasiliensis genome provides new tools for genomic-assisted breeding and valuable loci to elevate rubber yield.</title>
        <authorList>
            <person name="Cheng H."/>
            <person name="Song X."/>
            <person name="Hu Y."/>
            <person name="Wu T."/>
            <person name="Yang Q."/>
            <person name="An Z."/>
            <person name="Feng S."/>
            <person name="Deng Z."/>
            <person name="Wu W."/>
            <person name="Zeng X."/>
            <person name="Tu M."/>
            <person name="Wang X."/>
            <person name="Huang H."/>
        </authorList>
    </citation>
    <scope>NUCLEOTIDE SEQUENCE</scope>
    <source>
        <strain evidence="6">MT/VB/25A 57/8</strain>
    </source>
</reference>
<dbReference type="SUPFAM" id="SSF52540">
    <property type="entry name" value="P-loop containing nucleoside triphosphate hydrolases"/>
    <property type="match status" value="1"/>
</dbReference>
<evidence type="ECO:0000256" key="2">
    <source>
        <dbReference type="ARBA" id="ARBA00023134"/>
    </source>
</evidence>
<feature type="domain" description="Dynamin-type G" evidence="5">
    <location>
        <begin position="47"/>
        <end position="308"/>
    </location>
</feature>
<dbReference type="InterPro" id="IPR030381">
    <property type="entry name" value="G_DYNAMIN_dom"/>
</dbReference>
<dbReference type="PANTHER" id="PTHR11566">
    <property type="entry name" value="DYNAMIN"/>
    <property type="match status" value="1"/>
</dbReference>